<comment type="similarity">
    <text evidence="2">Belongs to the SPF27 family.</text>
</comment>
<keyword evidence="6" id="KW-0539">Nucleus</keyword>
<dbReference type="GO" id="GO:0071013">
    <property type="term" value="C:catalytic step 2 spliceosome"/>
    <property type="evidence" value="ECO:0007669"/>
    <property type="project" value="TreeGrafter"/>
</dbReference>
<comment type="subcellular location">
    <subcellularLocation>
        <location evidence="1">Nucleus</location>
    </subcellularLocation>
</comment>
<comment type="caution">
    <text evidence="8">The sequence shown here is derived from an EMBL/GenBank/DDBJ whole genome shotgun (WGS) entry which is preliminary data.</text>
</comment>
<keyword evidence="9" id="KW-1185">Reference proteome</keyword>
<evidence type="ECO:0008006" key="10">
    <source>
        <dbReference type="Google" id="ProtNLM"/>
    </source>
</evidence>
<evidence type="ECO:0000256" key="7">
    <source>
        <dbReference type="SAM" id="Coils"/>
    </source>
</evidence>
<evidence type="ECO:0000256" key="2">
    <source>
        <dbReference type="ARBA" id="ARBA00010788"/>
    </source>
</evidence>
<proteinExistence type="inferred from homology"/>
<evidence type="ECO:0000256" key="1">
    <source>
        <dbReference type="ARBA" id="ARBA00004123"/>
    </source>
</evidence>
<dbReference type="InterPro" id="IPR008409">
    <property type="entry name" value="SPF27"/>
</dbReference>
<keyword evidence="3" id="KW-0507">mRNA processing</keyword>
<evidence type="ECO:0000256" key="4">
    <source>
        <dbReference type="ARBA" id="ARBA00022728"/>
    </source>
</evidence>
<keyword evidence="4" id="KW-0747">Spliceosome</keyword>
<dbReference type="GO" id="GO:0006397">
    <property type="term" value="P:mRNA processing"/>
    <property type="evidence" value="ECO:0007669"/>
    <property type="project" value="UniProtKB-KW"/>
</dbReference>
<dbReference type="GO" id="GO:0000974">
    <property type="term" value="C:Prp19 complex"/>
    <property type="evidence" value="ECO:0007669"/>
    <property type="project" value="TreeGrafter"/>
</dbReference>
<evidence type="ECO:0000256" key="3">
    <source>
        <dbReference type="ARBA" id="ARBA00022664"/>
    </source>
</evidence>
<dbReference type="EMBL" id="JAIWQS010000002">
    <property type="protein sequence ID" value="KAJ8773106.1"/>
    <property type="molecule type" value="Genomic_DNA"/>
</dbReference>
<dbReference type="Proteomes" id="UP001159364">
    <property type="component" value="Linkage Group LG02"/>
</dbReference>
<accession>A0AAV8U1F2</accession>
<dbReference type="PANTHER" id="PTHR13296">
    <property type="entry name" value="BCAS2 PROTEIN"/>
    <property type="match status" value="1"/>
</dbReference>
<keyword evidence="5" id="KW-0508">mRNA splicing</keyword>
<organism evidence="8 9">
    <name type="scientific">Erythroxylum novogranatense</name>
    <dbReference type="NCBI Taxonomy" id="1862640"/>
    <lineage>
        <taxon>Eukaryota</taxon>
        <taxon>Viridiplantae</taxon>
        <taxon>Streptophyta</taxon>
        <taxon>Embryophyta</taxon>
        <taxon>Tracheophyta</taxon>
        <taxon>Spermatophyta</taxon>
        <taxon>Magnoliopsida</taxon>
        <taxon>eudicotyledons</taxon>
        <taxon>Gunneridae</taxon>
        <taxon>Pentapetalae</taxon>
        <taxon>rosids</taxon>
        <taxon>fabids</taxon>
        <taxon>Malpighiales</taxon>
        <taxon>Erythroxylaceae</taxon>
        <taxon>Erythroxylum</taxon>
    </lineage>
</organism>
<reference evidence="8 9" key="1">
    <citation type="submission" date="2021-09" db="EMBL/GenBank/DDBJ databases">
        <title>Genomic insights and catalytic innovation underlie evolution of tropane alkaloids biosynthesis.</title>
        <authorList>
            <person name="Wang Y.-J."/>
            <person name="Tian T."/>
            <person name="Huang J.-P."/>
            <person name="Huang S.-X."/>
        </authorList>
    </citation>
    <scope>NUCLEOTIDE SEQUENCE [LARGE SCALE GENOMIC DNA]</scope>
    <source>
        <strain evidence="8">KIB-2018</strain>
        <tissue evidence="8">Leaf</tissue>
    </source>
</reference>
<feature type="coiled-coil region" evidence="7">
    <location>
        <begin position="161"/>
        <end position="195"/>
    </location>
</feature>
<dbReference type="AlphaFoldDB" id="A0AAV8U1F2"/>
<dbReference type="GO" id="GO:0008380">
    <property type="term" value="P:RNA splicing"/>
    <property type="evidence" value="ECO:0007669"/>
    <property type="project" value="UniProtKB-KW"/>
</dbReference>
<evidence type="ECO:0000256" key="5">
    <source>
        <dbReference type="ARBA" id="ARBA00023187"/>
    </source>
</evidence>
<dbReference type="Pfam" id="PF05700">
    <property type="entry name" value="BCAS2"/>
    <property type="match status" value="1"/>
</dbReference>
<protein>
    <recommendedName>
        <fullName evidence="10">Pre-mRNA-splicing factor SPF27 homolog</fullName>
    </recommendedName>
</protein>
<dbReference type="PANTHER" id="PTHR13296:SF0">
    <property type="entry name" value="PRE-MRNA-SPLICING FACTOR SPF27"/>
    <property type="match status" value="1"/>
</dbReference>
<evidence type="ECO:0000256" key="6">
    <source>
        <dbReference type="ARBA" id="ARBA00023242"/>
    </source>
</evidence>
<gene>
    <name evidence="8" type="ORF">K2173_028283</name>
</gene>
<evidence type="ECO:0000313" key="9">
    <source>
        <dbReference type="Proteomes" id="UP001159364"/>
    </source>
</evidence>
<evidence type="ECO:0000313" key="8">
    <source>
        <dbReference type="EMBL" id="KAJ8773106.1"/>
    </source>
</evidence>
<sequence length="256" mass="29624">MAAGKGNSHVLMLEAAPEPSRPWSLSSNAEVIDALPYIDDDYGHPSVKAEVDRLVEEEMRRSHKKPADFLKDLPPLSNFNFENYPMLAKEYDRVRGGKPPISLDFSRYSHLDLPPANKMNDETAWKQALQRAQRLLQHQVIRLENLDLMSKYGPDVWIQNNRQSESMLSRLQKLAQEQNEKIEAVNRERKFHQQNTAYELNALSTQWKELCLKNMDIHASCTQLEMQISEMKREAEERGWNLDANIENGSLVHLQD</sequence>
<keyword evidence="7" id="KW-0175">Coiled coil</keyword>
<name>A0AAV8U1F2_9ROSI</name>
<dbReference type="GO" id="GO:0071011">
    <property type="term" value="C:precatalytic spliceosome"/>
    <property type="evidence" value="ECO:0007669"/>
    <property type="project" value="TreeGrafter"/>
</dbReference>